<dbReference type="InterPro" id="IPR013325">
    <property type="entry name" value="RNA_pol_sigma_r2"/>
</dbReference>
<dbReference type="GO" id="GO:0003677">
    <property type="term" value="F:DNA binding"/>
    <property type="evidence" value="ECO:0007669"/>
    <property type="project" value="UniProtKB-KW"/>
</dbReference>
<keyword evidence="9" id="KW-1185">Reference proteome</keyword>
<evidence type="ECO:0000256" key="5">
    <source>
        <dbReference type="ARBA" id="ARBA00023163"/>
    </source>
</evidence>
<reference evidence="8 9" key="1">
    <citation type="submission" date="2019-06" db="EMBL/GenBank/DDBJ databases">
        <title>Flavibacter putida gen. nov., sp. nov., a novel marine bacterium of the family Flavobacteriaceae isolated from coastal seawater.</title>
        <authorList>
            <person name="Feng X."/>
        </authorList>
    </citation>
    <scope>NUCLEOTIDE SEQUENCE [LARGE SCALE GENOMIC DNA]</scope>
    <source>
        <strain evidence="8 9">PLHSN227</strain>
    </source>
</reference>
<dbReference type="OrthoDB" id="9785675at2"/>
<evidence type="ECO:0000313" key="9">
    <source>
        <dbReference type="Proteomes" id="UP000317169"/>
    </source>
</evidence>
<accession>A0A507ZCH6</accession>
<evidence type="ECO:0000313" key="8">
    <source>
        <dbReference type="EMBL" id="TQD33628.1"/>
    </source>
</evidence>
<keyword evidence="2" id="KW-0805">Transcription regulation</keyword>
<dbReference type="InterPro" id="IPR007627">
    <property type="entry name" value="RNA_pol_sigma70_r2"/>
</dbReference>
<dbReference type="EMBL" id="VIAR01000018">
    <property type="protein sequence ID" value="TQD33628.1"/>
    <property type="molecule type" value="Genomic_DNA"/>
</dbReference>
<sequence>MGNAGLRIKLSLPSIYYLYCKSFSKTKTLGIKPTGLNQHIEQAKKGNQLAFKKILDAYWSQVYNFQLKQTENEFAAEEISIQTFAKAFDKIDTYNPDYKFLTWLITISKNIQIDLSRVKELPVTKVDQFTAKNIVDETPTAEDQLIEDQDTNKLLSFVTQLKPHYQEVIQLRFFEELSYKTIAQHIDEPISNVKVKLMRAKKLLAEIIKNET</sequence>
<feature type="domain" description="RNA polymerase sigma factor 70 region 4 type 2" evidence="7">
    <location>
        <begin position="153"/>
        <end position="204"/>
    </location>
</feature>
<dbReference type="InterPro" id="IPR036388">
    <property type="entry name" value="WH-like_DNA-bd_sf"/>
</dbReference>
<evidence type="ECO:0000256" key="1">
    <source>
        <dbReference type="ARBA" id="ARBA00010641"/>
    </source>
</evidence>
<dbReference type="PANTHER" id="PTHR43133:SF8">
    <property type="entry name" value="RNA POLYMERASE SIGMA FACTOR HI_1459-RELATED"/>
    <property type="match status" value="1"/>
</dbReference>
<keyword evidence="5" id="KW-0804">Transcription</keyword>
<dbReference type="InterPro" id="IPR013249">
    <property type="entry name" value="RNA_pol_sigma70_r4_t2"/>
</dbReference>
<dbReference type="AlphaFoldDB" id="A0A507ZCH6"/>
<dbReference type="GO" id="GO:0006352">
    <property type="term" value="P:DNA-templated transcription initiation"/>
    <property type="evidence" value="ECO:0007669"/>
    <property type="project" value="InterPro"/>
</dbReference>
<dbReference type="InterPro" id="IPR039425">
    <property type="entry name" value="RNA_pol_sigma-70-like"/>
</dbReference>
<dbReference type="Gene3D" id="1.10.1740.10">
    <property type="match status" value="1"/>
</dbReference>
<keyword evidence="3" id="KW-0731">Sigma factor</keyword>
<dbReference type="Pfam" id="PF08281">
    <property type="entry name" value="Sigma70_r4_2"/>
    <property type="match status" value="1"/>
</dbReference>
<organism evidence="8 9">
    <name type="scientific">Haloflavibacter putidus</name>
    <dbReference type="NCBI Taxonomy" id="2576776"/>
    <lineage>
        <taxon>Bacteria</taxon>
        <taxon>Pseudomonadati</taxon>
        <taxon>Bacteroidota</taxon>
        <taxon>Flavobacteriia</taxon>
        <taxon>Flavobacteriales</taxon>
        <taxon>Flavobacteriaceae</taxon>
        <taxon>Haloflavibacter</taxon>
    </lineage>
</organism>
<dbReference type="NCBIfam" id="TIGR02937">
    <property type="entry name" value="sigma70-ECF"/>
    <property type="match status" value="1"/>
</dbReference>
<dbReference type="SUPFAM" id="SSF88659">
    <property type="entry name" value="Sigma3 and sigma4 domains of RNA polymerase sigma factors"/>
    <property type="match status" value="1"/>
</dbReference>
<keyword evidence="4" id="KW-0238">DNA-binding</keyword>
<comment type="similarity">
    <text evidence="1">Belongs to the sigma-70 factor family. ECF subfamily.</text>
</comment>
<dbReference type="SUPFAM" id="SSF88946">
    <property type="entry name" value="Sigma2 domain of RNA polymerase sigma factors"/>
    <property type="match status" value="1"/>
</dbReference>
<dbReference type="GO" id="GO:0016987">
    <property type="term" value="F:sigma factor activity"/>
    <property type="evidence" value="ECO:0007669"/>
    <property type="project" value="UniProtKB-KW"/>
</dbReference>
<proteinExistence type="inferred from homology"/>
<dbReference type="PANTHER" id="PTHR43133">
    <property type="entry name" value="RNA POLYMERASE ECF-TYPE SIGMA FACTO"/>
    <property type="match status" value="1"/>
</dbReference>
<protein>
    <submittedName>
        <fullName evidence="8">Sigma-70 family RNA polymerase sigma factor</fullName>
    </submittedName>
</protein>
<dbReference type="CDD" id="cd06171">
    <property type="entry name" value="Sigma70_r4"/>
    <property type="match status" value="1"/>
</dbReference>
<name>A0A507ZCH6_9FLAO</name>
<evidence type="ECO:0000256" key="3">
    <source>
        <dbReference type="ARBA" id="ARBA00023082"/>
    </source>
</evidence>
<gene>
    <name evidence="8" type="ORF">FKR84_12950</name>
</gene>
<feature type="domain" description="RNA polymerase sigma-70 region 2" evidence="6">
    <location>
        <begin position="57"/>
        <end position="117"/>
    </location>
</feature>
<dbReference type="InterPro" id="IPR014284">
    <property type="entry name" value="RNA_pol_sigma-70_dom"/>
</dbReference>
<evidence type="ECO:0000256" key="2">
    <source>
        <dbReference type="ARBA" id="ARBA00023015"/>
    </source>
</evidence>
<dbReference type="Pfam" id="PF04542">
    <property type="entry name" value="Sigma70_r2"/>
    <property type="match status" value="1"/>
</dbReference>
<dbReference type="InterPro" id="IPR013324">
    <property type="entry name" value="RNA_pol_sigma_r3/r4-like"/>
</dbReference>
<evidence type="ECO:0000259" key="6">
    <source>
        <dbReference type="Pfam" id="PF04542"/>
    </source>
</evidence>
<dbReference type="Gene3D" id="1.10.10.10">
    <property type="entry name" value="Winged helix-like DNA-binding domain superfamily/Winged helix DNA-binding domain"/>
    <property type="match status" value="1"/>
</dbReference>
<comment type="caution">
    <text evidence="8">The sequence shown here is derived from an EMBL/GenBank/DDBJ whole genome shotgun (WGS) entry which is preliminary data.</text>
</comment>
<evidence type="ECO:0000256" key="4">
    <source>
        <dbReference type="ARBA" id="ARBA00023125"/>
    </source>
</evidence>
<evidence type="ECO:0000259" key="7">
    <source>
        <dbReference type="Pfam" id="PF08281"/>
    </source>
</evidence>
<dbReference type="Proteomes" id="UP000317169">
    <property type="component" value="Unassembled WGS sequence"/>
</dbReference>